<dbReference type="GO" id="GO:0000271">
    <property type="term" value="P:polysaccharide biosynthetic process"/>
    <property type="evidence" value="ECO:0007669"/>
    <property type="project" value="TreeGrafter"/>
</dbReference>
<dbReference type="PANTHER" id="PTHR30244">
    <property type="entry name" value="TRANSAMINASE"/>
    <property type="match status" value="1"/>
</dbReference>
<keyword evidence="4" id="KW-0808">Transferase</keyword>
<dbReference type="InterPro" id="IPR015424">
    <property type="entry name" value="PyrdxlP-dep_Trfase"/>
</dbReference>
<feature type="active site" description="Proton acceptor" evidence="1">
    <location>
        <position position="183"/>
    </location>
</feature>
<evidence type="ECO:0000256" key="3">
    <source>
        <dbReference type="RuleBase" id="RU004508"/>
    </source>
</evidence>
<feature type="modified residue" description="N6-(pyridoxal phosphate)lysine" evidence="2">
    <location>
        <position position="183"/>
    </location>
</feature>
<dbReference type="Gene3D" id="3.90.1150.10">
    <property type="entry name" value="Aspartate Aminotransferase, domain 1"/>
    <property type="match status" value="1"/>
</dbReference>
<accession>A0A7V0T4Y8</accession>
<dbReference type="EMBL" id="DSBX01000063">
    <property type="protein sequence ID" value="HDQ98998.1"/>
    <property type="molecule type" value="Genomic_DNA"/>
</dbReference>
<dbReference type="PANTHER" id="PTHR30244:SF34">
    <property type="entry name" value="DTDP-4-AMINO-4,6-DIDEOXYGALACTOSE TRANSAMINASE"/>
    <property type="match status" value="1"/>
</dbReference>
<comment type="similarity">
    <text evidence="3">Belongs to the DegT/DnrJ/EryC1 family.</text>
</comment>
<dbReference type="GO" id="GO:0030170">
    <property type="term" value="F:pyridoxal phosphate binding"/>
    <property type="evidence" value="ECO:0007669"/>
    <property type="project" value="TreeGrafter"/>
</dbReference>
<evidence type="ECO:0000313" key="4">
    <source>
        <dbReference type="EMBL" id="HDQ98998.1"/>
    </source>
</evidence>
<dbReference type="GO" id="GO:0008483">
    <property type="term" value="F:transaminase activity"/>
    <property type="evidence" value="ECO:0007669"/>
    <property type="project" value="UniProtKB-KW"/>
</dbReference>
<dbReference type="Gene3D" id="3.40.640.10">
    <property type="entry name" value="Type I PLP-dependent aspartate aminotransferase-like (Major domain)"/>
    <property type="match status" value="1"/>
</dbReference>
<proteinExistence type="inferred from homology"/>
<organism evidence="4">
    <name type="scientific">candidate division WOR-3 bacterium</name>
    <dbReference type="NCBI Taxonomy" id="2052148"/>
    <lineage>
        <taxon>Bacteria</taxon>
        <taxon>Bacteria division WOR-3</taxon>
    </lineage>
</organism>
<dbReference type="CDD" id="cd00616">
    <property type="entry name" value="AHBA_syn"/>
    <property type="match status" value="1"/>
</dbReference>
<protein>
    <submittedName>
        <fullName evidence="4">DegT/DnrJ/EryC1/StrS aminotransferase family protein</fullName>
    </submittedName>
</protein>
<keyword evidence="4" id="KW-0032">Aminotransferase</keyword>
<gene>
    <name evidence="4" type="ORF">ENN51_01735</name>
</gene>
<dbReference type="PIRSF" id="PIRSF000390">
    <property type="entry name" value="PLP_StrS"/>
    <property type="match status" value="1"/>
</dbReference>
<name>A0A7V0T4Y8_UNCW3</name>
<dbReference type="InterPro" id="IPR015422">
    <property type="entry name" value="PyrdxlP-dep_Trfase_small"/>
</dbReference>
<dbReference type="AlphaFoldDB" id="A0A7V0T4Y8"/>
<dbReference type="Proteomes" id="UP000885672">
    <property type="component" value="Unassembled WGS sequence"/>
</dbReference>
<reference evidence="4" key="1">
    <citation type="journal article" date="2020" name="mSystems">
        <title>Genome- and Community-Level Interaction Insights into Carbon Utilization and Element Cycling Functions of Hydrothermarchaeota in Hydrothermal Sediment.</title>
        <authorList>
            <person name="Zhou Z."/>
            <person name="Liu Y."/>
            <person name="Xu W."/>
            <person name="Pan J."/>
            <person name="Luo Z.H."/>
            <person name="Li M."/>
        </authorList>
    </citation>
    <scope>NUCLEOTIDE SEQUENCE [LARGE SCALE GENOMIC DNA]</scope>
    <source>
        <strain evidence="4">SpSt-1182</strain>
    </source>
</reference>
<dbReference type="Pfam" id="PF01041">
    <property type="entry name" value="DegT_DnrJ_EryC1"/>
    <property type="match status" value="1"/>
</dbReference>
<sequence length="375" mass="41768">MKIEFYRHSLGEAEKRAVAEVLDSVFLTTGPKTAQFEEEFARYLGVRHCVGLSSCTAGLFLVLKGWGIGPGDRVVVPAMTFIATANVVLHAGAEPVFCDVDRETGLLEPAVVEEVLARDSLVKAVIPVHLYGQMVEMRAFRALADRYGIRLLEDAAHCIEGMRDGVRPGGLGDAAAFSFYATKNLACGEGGAVATDDEALRDYLAVGRLHGMTKSAADRHRHYRHWDMDFPGYKANMCDIQAALLLPQLARVERLWERREAIARRYEEAFTEAGVEFPKTLPGVKHARHLFTVLAPEGRRDEWLARLQEAGIGVVVNYRAVHLRRFYRERFGCREGDFPNAERIGDRTLSIPLYPALTDEEVERVIEAVKRLAGA</sequence>
<evidence type="ECO:0000256" key="1">
    <source>
        <dbReference type="PIRSR" id="PIRSR000390-1"/>
    </source>
</evidence>
<evidence type="ECO:0000256" key="2">
    <source>
        <dbReference type="PIRSR" id="PIRSR000390-2"/>
    </source>
</evidence>
<dbReference type="InterPro" id="IPR015421">
    <property type="entry name" value="PyrdxlP-dep_Trfase_major"/>
</dbReference>
<dbReference type="InterPro" id="IPR000653">
    <property type="entry name" value="DegT/StrS_aminotransferase"/>
</dbReference>
<dbReference type="SUPFAM" id="SSF53383">
    <property type="entry name" value="PLP-dependent transferases"/>
    <property type="match status" value="1"/>
</dbReference>
<keyword evidence="2 3" id="KW-0663">Pyridoxal phosphate</keyword>
<comment type="caution">
    <text evidence="4">The sequence shown here is derived from an EMBL/GenBank/DDBJ whole genome shotgun (WGS) entry which is preliminary data.</text>
</comment>